<protein>
    <submittedName>
        <fullName evidence="1">Uncharacterized protein</fullName>
    </submittedName>
</protein>
<gene>
    <name evidence="1" type="ORF">NITLEN_80162</name>
</gene>
<proteinExistence type="predicted"/>
<evidence type="ECO:0000313" key="2">
    <source>
        <dbReference type="Proteomes" id="UP000248168"/>
    </source>
</evidence>
<sequence>MPPFEVSVKSGLAQESFLIARLHEHTISTIPDICPPPTTPQCVHDLRIDSHTPGT</sequence>
<name>A0A330LBP8_9BACT</name>
<evidence type="ECO:0000313" key="1">
    <source>
        <dbReference type="EMBL" id="SPP66734.1"/>
    </source>
</evidence>
<dbReference type="InParanoid" id="A0A330LBP8"/>
<dbReference type="AlphaFoldDB" id="A0A330LBP8"/>
<dbReference type="Proteomes" id="UP000248168">
    <property type="component" value="Unassembled WGS sequence"/>
</dbReference>
<organism evidence="1 2">
    <name type="scientific">Nitrospira lenta</name>
    <dbReference type="NCBI Taxonomy" id="1436998"/>
    <lineage>
        <taxon>Bacteria</taxon>
        <taxon>Pseudomonadati</taxon>
        <taxon>Nitrospirota</taxon>
        <taxon>Nitrospiria</taxon>
        <taxon>Nitrospirales</taxon>
        <taxon>Nitrospiraceae</taxon>
        <taxon>Nitrospira</taxon>
    </lineage>
</organism>
<dbReference type="EMBL" id="OUNR01000021">
    <property type="protein sequence ID" value="SPP66734.1"/>
    <property type="molecule type" value="Genomic_DNA"/>
</dbReference>
<keyword evidence="2" id="KW-1185">Reference proteome</keyword>
<accession>A0A330LBP8</accession>
<reference evidence="2" key="1">
    <citation type="submission" date="2018-04" db="EMBL/GenBank/DDBJ databases">
        <authorList>
            <person name="Lucker S."/>
            <person name="Sakoula D."/>
        </authorList>
    </citation>
    <scope>NUCLEOTIDE SEQUENCE [LARGE SCALE GENOMIC DNA]</scope>
</reference>